<dbReference type="SUPFAM" id="SSF51197">
    <property type="entry name" value="Clavaminate synthase-like"/>
    <property type="match status" value="1"/>
</dbReference>
<dbReference type="GO" id="GO:0051213">
    <property type="term" value="F:dioxygenase activity"/>
    <property type="evidence" value="ECO:0007669"/>
    <property type="project" value="UniProtKB-KW"/>
</dbReference>
<dbReference type="InterPro" id="IPR027450">
    <property type="entry name" value="AlkB-like"/>
</dbReference>
<keyword evidence="3" id="KW-1185">Reference proteome</keyword>
<comment type="caution">
    <text evidence="2">The sequence shown here is derived from an EMBL/GenBank/DDBJ whole genome shotgun (WGS) entry which is preliminary data.</text>
</comment>
<evidence type="ECO:0000313" key="2">
    <source>
        <dbReference type="EMBL" id="MDP4536203.1"/>
    </source>
</evidence>
<dbReference type="InterPro" id="IPR032854">
    <property type="entry name" value="ALKBH3"/>
</dbReference>
<dbReference type="PANTHER" id="PTHR31212">
    <property type="entry name" value="ALPHA-KETOGLUTARATE-DEPENDENT DIOXYGENASE ALKB HOMOLOG 3"/>
    <property type="match status" value="1"/>
</dbReference>
<evidence type="ECO:0000313" key="3">
    <source>
        <dbReference type="Proteomes" id="UP001231616"/>
    </source>
</evidence>
<dbReference type="InterPro" id="IPR005123">
    <property type="entry name" value="Oxoglu/Fe-dep_dioxygenase_dom"/>
</dbReference>
<dbReference type="PANTHER" id="PTHR31212:SF4">
    <property type="entry name" value="ALPHA-KETOGLUTARATE-DEPENDENT DIOXYGENASE ALKB HOMOLOG 3"/>
    <property type="match status" value="1"/>
</dbReference>
<keyword evidence="2" id="KW-0560">Oxidoreductase</keyword>
<name>A0ABT9GYV9_9GAMM</name>
<dbReference type="InterPro" id="IPR037151">
    <property type="entry name" value="AlkB-like_sf"/>
</dbReference>
<dbReference type="RefSeq" id="WP_305893470.1">
    <property type="nucleotide sequence ID" value="NZ_JAUZVZ010000010.1"/>
</dbReference>
<reference evidence="2 3" key="1">
    <citation type="submission" date="2023-08" db="EMBL/GenBank/DDBJ databases">
        <authorList>
            <person name="Joshi A."/>
            <person name="Thite S."/>
        </authorList>
    </citation>
    <scope>NUCLEOTIDE SEQUENCE [LARGE SCALE GENOMIC DNA]</scope>
    <source>
        <strain evidence="2 3">AC40</strain>
    </source>
</reference>
<proteinExistence type="predicted"/>
<protein>
    <submittedName>
        <fullName evidence="2">Alpha-ketoglutarate-dependent dioxygenase AlkB</fullName>
    </submittedName>
</protein>
<dbReference type="Proteomes" id="UP001231616">
    <property type="component" value="Unassembled WGS sequence"/>
</dbReference>
<dbReference type="EMBL" id="JAUZVZ010000010">
    <property type="protein sequence ID" value="MDP4536203.1"/>
    <property type="molecule type" value="Genomic_DNA"/>
</dbReference>
<sequence>MTAILTRSTEQLKLQQPRHFSLPDAELTLWPNWMSEAKSRVLLQQLCDELDWQQPAIRLYGKSVAIPRQQVWMGDPHCHYRYSGTRFMPVAWHPLVRALVADVNRSCHHTFNCVLLNHYRDGHQHMGWHADNEPELGAHPVIASLSLGQARRFDLRHRQTEEQLQLSLSDGSLLLMKGACQQYWLHRVPKQSKATSLRINLTFRYIPATV</sequence>
<dbReference type="PROSITE" id="PS51471">
    <property type="entry name" value="FE2OG_OXY"/>
    <property type="match status" value="1"/>
</dbReference>
<keyword evidence="2" id="KW-0223">Dioxygenase</keyword>
<dbReference type="Gene3D" id="2.60.120.590">
    <property type="entry name" value="Alpha-ketoglutarate-dependent dioxygenase AlkB-like"/>
    <property type="match status" value="1"/>
</dbReference>
<gene>
    <name evidence="2" type="ORF">Q3O60_08390</name>
</gene>
<evidence type="ECO:0000259" key="1">
    <source>
        <dbReference type="PROSITE" id="PS51471"/>
    </source>
</evidence>
<dbReference type="Pfam" id="PF13532">
    <property type="entry name" value="2OG-FeII_Oxy_2"/>
    <property type="match status" value="1"/>
</dbReference>
<feature type="domain" description="Fe2OG dioxygenase" evidence="1">
    <location>
        <begin position="110"/>
        <end position="207"/>
    </location>
</feature>
<organism evidence="2 3">
    <name type="scientific">Alkalimonas collagenimarina</name>
    <dbReference type="NCBI Taxonomy" id="400390"/>
    <lineage>
        <taxon>Bacteria</taxon>
        <taxon>Pseudomonadati</taxon>
        <taxon>Pseudomonadota</taxon>
        <taxon>Gammaproteobacteria</taxon>
        <taxon>Alkalimonas</taxon>
    </lineage>
</organism>
<accession>A0ABT9GYV9</accession>